<reference evidence="1 2" key="1">
    <citation type="submission" date="2019-10" db="EMBL/GenBank/DDBJ databases">
        <title>Genomic and transcriptomic insights into the perfect genentic adaptation of a filamentous nitrogen-fixing cyanobacterium to rice fields.</title>
        <authorList>
            <person name="Chen Z."/>
        </authorList>
    </citation>
    <scope>NUCLEOTIDE SEQUENCE [LARGE SCALE GENOMIC DNA]</scope>
    <source>
        <strain evidence="1">CCNUC1</strain>
    </source>
</reference>
<dbReference type="RefSeq" id="WP_194199050.1">
    <property type="nucleotide sequence ID" value="NZ_CP045228.1"/>
</dbReference>
<dbReference type="Pfam" id="PF14516">
    <property type="entry name" value="AAA_35"/>
    <property type="match status" value="1"/>
</dbReference>
<accession>A0A5P8WHN5</accession>
<evidence type="ECO:0000313" key="1">
    <source>
        <dbReference type="EMBL" id="QFS52298.1"/>
    </source>
</evidence>
<dbReference type="InterPro" id="IPR036388">
    <property type="entry name" value="WH-like_DNA-bd_sf"/>
</dbReference>
<sequence>MLISQEKFENIYQNELTPKQKKVLPLFLAGQTDEHIARELGATHRSTASHQLRNISTKFGFPPETEPDYRCNLIEMFAKYKPELVSVKALEKCGHIIQNIRFPEGLEPLNSAFYQERSPIESRCYTAIKELGALIRIKAPKQMGKTSLLKRIMAEAKKSSYSTVYLNFSLIETNKFTNANDFLRSFYAYAMNQLPSAPPLIVWDTDIPSMVNCTRIFQSLLKQLDGVLVLALDEVDKLFEYPEIYQNFFPMLRNWNENANESETWEKLRLLVAHSTEDYGRLDINQSPFNVGLPIKLEEFTEEQVKSLAIRHGLDSKNILPLMSLVGGHPYLVRLALYYLVSQDASIGELLQQATTDTGIYSEHLRRHLETFQENQELGRVFKEIVSNTQGIKIERKNRQFYQLDSMGVIKFSNSFVMPRCRLYHEYFGDRL</sequence>
<dbReference type="GO" id="GO:0003677">
    <property type="term" value="F:DNA binding"/>
    <property type="evidence" value="ECO:0007669"/>
    <property type="project" value="InterPro"/>
</dbReference>
<dbReference type="InterPro" id="IPR027417">
    <property type="entry name" value="P-loop_NTPase"/>
</dbReference>
<dbReference type="EMBL" id="CP045228">
    <property type="protein sequence ID" value="QFS52298.1"/>
    <property type="molecule type" value="Genomic_DNA"/>
</dbReference>
<proteinExistence type="predicted"/>
<dbReference type="GO" id="GO:0006355">
    <property type="term" value="P:regulation of DNA-templated transcription"/>
    <property type="evidence" value="ECO:0007669"/>
    <property type="project" value="InterPro"/>
</dbReference>
<dbReference type="AlphaFoldDB" id="A0A5P8WHN5"/>
<keyword evidence="2" id="KW-1185">Reference proteome</keyword>
<dbReference type="SUPFAM" id="SSF46894">
    <property type="entry name" value="C-terminal effector domain of the bipartite response regulators"/>
    <property type="match status" value="1"/>
</dbReference>
<organism evidence="1 2">
    <name type="scientific">Nostoc sphaeroides CCNUC1</name>
    <dbReference type="NCBI Taxonomy" id="2653204"/>
    <lineage>
        <taxon>Bacteria</taxon>
        <taxon>Bacillati</taxon>
        <taxon>Cyanobacteriota</taxon>
        <taxon>Cyanophyceae</taxon>
        <taxon>Nostocales</taxon>
        <taxon>Nostocaceae</taxon>
        <taxon>Nostoc</taxon>
    </lineage>
</organism>
<dbReference type="Proteomes" id="UP000326678">
    <property type="component" value="Chromosome pGXM01"/>
</dbReference>
<evidence type="ECO:0000313" key="2">
    <source>
        <dbReference type="Proteomes" id="UP000326678"/>
    </source>
</evidence>
<protein>
    <submittedName>
        <fullName evidence="1">Signal transduction protein with Nacht domain</fullName>
    </submittedName>
</protein>
<dbReference type="SUPFAM" id="SSF52540">
    <property type="entry name" value="P-loop containing nucleoside triphosphate hydrolases"/>
    <property type="match status" value="1"/>
</dbReference>
<gene>
    <name evidence="1" type="ORF">GXM_09792</name>
</gene>
<dbReference type="Gene3D" id="3.40.50.300">
    <property type="entry name" value="P-loop containing nucleotide triphosphate hydrolases"/>
    <property type="match status" value="1"/>
</dbReference>
<name>A0A5P8WHN5_9NOSO</name>
<dbReference type="Gene3D" id="1.10.10.10">
    <property type="entry name" value="Winged helix-like DNA-binding domain superfamily/Winged helix DNA-binding domain"/>
    <property type="match status" value="1"/>
</dbReference>
<dbReference type="InterPro" id="IPR016032">
    <property type="entry name" value="Sig_transdc_resp-reg_C-effctor"/>
</dbReference>
<dbReference type="KEGG" id="nsh:GXM_09792"/>